<dbReference type="Pfam" id="PF00486">
    <property type="entry name" value="Trans_reg_C"/>
    <property type="match status" value="1"/>
</dbReference>
<dbReference type="SUPFAM" id="SSF46894">
    <property type="entry name" value="C-terminal effector domain of the bipartite response regulators"/>
    <property type="match status" value="1"/>
</dbReference>
<organism evidence="5 6">
    <name type="scientific">Plesiomonas shigelloides</name>
    <name type="common">Aeromonas shigelloides</name>
    <dbReference type="NCBI Taxonomy" id="703"/>
    <lineage>
        <taxon>Bacteria</taxon>
        <taxon>Pseudomonadati</taxon>
        <taxon>Pseudomonadota</taxon>
        <taxon>Gammaproteobacteria</taxon>
        <taxon>Enterobacterales</taxon>
        <taxon>Enterobacteriaceae</taxon>
        <taxon>Plesiomonas</taxon>
    </lineage>
</organism>
<dbReference type="EMBL" id="JAFNAA010000017">
    <property type="protein sequence ID" value="MBO1109293.1"/>
    <property type="molecule type" value="Genomic_DNA"/>
</dbReference>
<evidence type="ECO:0000313" key="5">
    <source>
        <dbReference type="EMBL" id="MBO1109293.1"/>
    </source>
</evidence>
<dbReference type="InterPro" id="IPR001867">
    <property type="entry name" value="OmpR/PhoB-type_DNA-bd"/>
</dbReference>
<dbReference type="GO" id="GO:0000160">
    <property type="term" value="P:phosphorelay signal transduction system"/>
    <property type="evidence" value="ECO:0007669"/>
    <property type="project" value="InterPro"/>
</dbReference>
<evidence type="ECO:0000256" key="1">
    <source>
        <dbReference type="ARBA" id="ARBA00023125"/>
    </source>
</evidence>
<name>A0A8I1W8G0_PLESH</name>
<dbReference type="GO" id="GO:0006355">
    <property type="term" value="P:regulation of DNA-templated transcription"/>
    <property type="evidence" value="ECO:0007669"/>
    <property type="project" value="InterPro"/>
</dbReference>
<sequence>MQITNYCFNNVIFCPLQRTLSLECSTVVQLDPKVADLLLFLIQHHTQILSREEILNALWEGQNVSDHVVTQAISELRKALDKIDPEAKQWVKTISKRGYCFDVNATIVERNNSSSYENTSEIYAEANSANTTKKTSLLFKSVSMLVIIVAALATTYILINHNTGKAESKIKTTILNPERMSFLVFDSTPDMDFMAFGLSDFLNYRLNTASELHSTLVFNPQSELLTTAGTILKGRLFRDKDETYVEIVMHNNINNSEMFRKTYPMSYNNLIDTPEDIVQDILPVMNEQPTPEKLAIAKERYPAALPEISWMHQAHYALNQSSPESLSKSVALYGQVLTRYPELEIPVAEQLIAIKLLRDMGDKRFSLEDLIAKNNKLTEVKTDSPPPVLHEAKAIFHFNINDLSIAQFHLNQATKIRESWLSNVIAGKIHESNGFNFKAGQAYAKAYSMKPDQGTLIAVEHLLFKTDVNKMLHFTSSK</sequence>
<dbReference type="InterPro" id="IPR016032">
    <property type="entry name" value="Sig_transdc_resp-reg_C-effctor"/>
</dbReference>
<dbReference type="InterPro" id="IPR036388">
    <property type="entry name" value="WH-like_DNA-bd_sf"/>
</dbReference>
<dbReference type="SMART" id="SM00862">
    <property type="entry name" value="Trans_reg_C"/>
    <property type="match status" value="1"/>
</dbReference>
<dbReference type="CDD" id="cd00383">
    <property type="entry name" value="trans_reg_C"/>
    <property type="match status" value="1"/>
</dbReference>
<evidence type="ECO:0000256" key="2">
    <source>
        <dbReference type="PROSITE-ProRule" id="PRU01091"/>
    </source>
</evidence>
<protein>
    <submittedName>
        <fullName evidence="5">Winged helix-turn-helix domain-containing protein</fullName>
    </submittedName>
</protein>
<dbReference type="GO" id="GO:0003677">
    <property type="term" value="F:DNA binding"/>
    <property type="evidence" value="ECO:0007669"/>
    <property type="project" value="UniProtKB-UniRule"/>
</dbReference>
<feature type="transmembrane region" description="Helical" evidence="3">
    <location>
        <begin position="137"/>
        <end position="159"/>
    </location>
</feature>
<evidence type="ECO:0000313" key="6">
    <source>
        <dbReference type="Proteomes" id="UP000664658"/>
    </source>
</evidence>
<keyword evidence="3" id="KW-0472">Membrane</keyword>
<proteinExistence type="predicted"/>
<accession>A0A8I1W8G0</accession>
<reference evidence="5" key="1">
    <citation type="submission" date="2021-03" db="EMBL/GenBank/DDBJ databases">
        <title>Plesiomonas shigelloides zfcc0051, isolated from zebrafish feces.</title>
        <authorList>
            <person name="Vanderhoek Z."/>
            <person name="Gaulke C."/>
        </authorList>
    </citation>
    <scope>NUCLEOTIDE SEQUENCE</scope>
    <source>
        <strain evidence="5">Zfcc0051</strain>
    </source>
</reference>
<feature type="DNA-binding region" description="OmpR/PhoB-type" evidence="2">
    <location>
        <begin position="3"/>
        <end position="103"/>
    </location>
</feature>
<dbReference type="Gene3D" id="1.10.10.10">
    <property type="entry name" value="Winged helix-like DNA-binding domain superfamily/Winged helix DNA-binding domain"/>
    <property type="match status" value="1"/>
</dbReference>
<feature type="domain" description="OmpR/PhoB-type" evidence="4">
    <location>
        <begin position="3"/>
        <end position="103"/>
    </location>
</feature>
<keyword evidence="3" id="KW-0812">Transmembrane</keyword>
<dbReference type="Proteomes" id="UP000664658">
    <property type="component" value="Unassembled WGS sequence"/>
</dbReference>
<keyword evidence="1 2" id="KW-0238">DNA-binding</keyword>
<dbReference type="AlphaFoldDB" id="A0A8I1W8G0"/>
<evidence type="ECO:0000256" key="3">
    <source>
        <dbReference type="SAM" id="Phobius"/>
    </source>
</evidence>
<keyword evidence="3" id="KW-1133">Transmembrane helix</keyword>
<gene>
    <name evidence="5" type="ORF">J2R62_13925</name>
</gene>
<comment type="caution">
    <text evidence="5">The sequence shown here is derived from an EMBL/GenBank/DDBJ whole genome shotgun (WGS) entry which is preliminary data.</text>
</comment>
<dbReference type="RefSeq" id="WP_207542483.1">
    <property type="nucleotide sequence ID" value="NZ_JAFNAA010000017.1"/>
</dbReference>
<evidence type="ECO:0000259" key="4">
    <source>
        <dbReference type="PROSITE" id="PS51755"/>
    </source>
</evidence>
<dbReference type="InterPro" id="IPR011990">
    <property type="entry name" value="TPR-like_helical_dom_sf"/>
</dbReference>
<dbReference type="PROSITE" id="PS51755">
    <property type="entry name" value="OMPR_PHOB"/>
    <property type="match status" value="1"/>
</dbReference>
<dbReference type="Gene3D" id="1.25.40.10">
    <property type="entry name" value="Tetratricopeptide repeat domain"/>
    <property type="match status" value="1"/>
</dbReference>